<sequence length="115" mass="13238">MDVIQILVFLGIIGWGLFQARTQKQKKPKRVKTVRQAPPAASFSVEEEVPEEVILAPVPEARKKRRYTSAQPSTPKEQALNVPKKEEQKPDIAFRNAADARRAFIYSEIFRRKYD</sequence>
<evidence type="ECO:0000313" key="10">
    <source>
        <dbReference type="Proteomes" id="UP000283485"/>
    </source>
</evidence>
<dbReference type="AlphaFoldDB" id="A0A3E4N7J2"/>
<keyword evidence="2" id="KW-1133">Transmembrane helix</keyword>
<evidence type="ECO:0000313" key="11">
    <source>
        <dbReference type="Proteomes" id="UP000285109"/>
    </source>
</evidence>
<dbReference type="EMBL" id="QSTF01000001">
    <property type="protein sequence ID" value="RGM43279.1"/>
    <property type="molecule type" value="Genomic_DNA"/>
</dbReference>
<dbReference type="EMBL" id="QRHQ01000007">
    <property type="protein sequence ID" value="RHF91868.1"/>
    <property type="molecule type" value="Genomic_DNA"/>
</dbReference>
<evidence type="ECO:0000313" key="3">
    <source>
        <dbReference type="EMBL" id="RGK58369.1"/>
    </source>
</evidence>
<evidence type="ECO:0000313" key="7">
    <source>
        <dbReference type="EMBL" id="RHM91898.1"/>
    </source>
</evidence>
<dbReference type="Proteomes" id="UP000285750">
    <property type="component" value="Unassembled WGS sequence"/>
</dbReference>
<evidence type="ECO:0000313" key="5">
    <source>
        <dbReference type="EMBL" id="RGS05985.1"/>
    </source>
</evidence>
<dbReference type="RefSeq" id="WP_117669947.1">
    <property type="nucleotide sequence ID" value="NZ_CABOGR010000001.1"/>
</dbReference>
<proteinExistence type="predicted"/>
<dbReference type="Proteomes" id="UP000285109">
    <property type="component" value="Unassembled WGS sequence"/>
</dbReference>
<name>A0A3E4N7J2_9BACT</name>
<comment type="caution">
    <text evidence="3">The sequence shown here is derived from an EMBL/GenBank/DDBJ whole genome shotgun (WGS) entry which is preliminary data.</text>
</comment>
<keyword evidence="2" id="KW-0812">Transmembrane</keyword>
<evidence type="ECO:0000313" key="6">
    <source>
        <dbReference type="EMBL" id="RHF91868.1"/>
    </source>
</evidence>
<evidence type="ECO:0000313" key="12">
    <source>
        <dbReference type="Proteomes" id="UP000285750"/>
    </source>
</evidence>
<dbReference type="EMBL" id="QRUY01000024">
    <property type="protein sequence ID" value="RGS05985.1"/>
    <property type="molecule type" value="Genomic_DNA"/>
</dbReference>
<feature type="region of interest" description="Disordered" evidence="1">
    <location>
        <begin position="63"/>
        <end position="88"/>
    </location>
</feature>
<keyword evidence="2" id="KW-0472">Membrane</keyword>
<reference evidence="8 9" key="1">
    <citation type="submission" date="2018-08" db="EMBL/GenBank/DDBJ databases">
        <title>A genome reference for cultivated species of the human gut microbiota.</title>
        <authorList>
            <person name="Zou Y."/>
            <person name="Xue W."/>
            <person name="Luo G."/>
        </authorList>
    </citation>
    <scope>NUCLEOTIDE SEQUENCE [LARGE SCALE GENOMIC DNA]</scope>
    <source>
        <strain evidence="5 12">AF24-16AC</strain>
        <strain evidence="7 11">AF31-28B-AC</strain>
        <strain evidence="6 10">AM23-23</strain>
        <strain evidence="4 8">OM08-14</strain>
        <strain evidence="3 9">TF10-3AC</strain>
    </source>
</reference>
<evidence type="ECO:0000256" key="1">
    <source>
        <dbReference type="SAM" id="MobiDB-lite"/>
    </source>
</evidence>
<dbReference type="Proteomes" id="UP000283485">
    <property type="component" value="Unassembled WGS sequence"/>
</dbReference>
<dbReference type="STRING" id="310297.BHV76_06020"/>
<dbReference type="EMBL" id="QSQT01000001">
    <property type="protein sequence ID" value="RGK58369.1"/>
    <property type="molecule type" value="Genomic_DNA"/>
</dbReference>
<protein>
    <submittedName>
        <fullName evidence="3">Uncharacterized protein</fullName>
    </submittedName>
</protein>
<accession>A0A3E4N7J2</accession>
<feature type="transmembrane region" description="Helical" evidence="2">
    <location>
        <begin position="6"/>
        <end position="22"/>
    </location>
</feature>
<dbReference type="Proteomes" id="UP000260862">
    <property type="component" value="Unassembled WGS sequence"/>
</dbReference>
<dbReference type="Proteomes" id="UP000260780">
    <property type="component" value="Unassembled WGS sequence"/>
</dbReference>
<keyword evidence="9" id="KW-1185">Reference proteome</keyword>
<evidence type="ECO:0000313" key="8">
    <source>
        <dbReference type="Proteomes" id="UP000260780"/>
    </source>
</evidence>
<gene>
    <name evidence="6" type="ORF">DW653_05480</name>
    <name evidence="5" type="ORF">DWY14_11055</name>
    <name evidence="7" type="ORF">DWZ34_16480</name>
    <name evidence="4" type="ORF">DXC17_00790</name>
    <name evidence="3" type="ORF">DXD04_00215</name>
</gene>
<dbReference type="EMBL" id="QRQK01000049">
    <property type="protein sequence ID" value="RHM91898.1"/>
    <property type="molecule type" value="Genomic_DNA"/>
</dbReference>
<evidence type="ECO:0000313" key="9">
    <source>
        <dbReference type="Proteomes" id="UP000260862"/>
    </source>
</evidence>
<evidence type="ECO:0000256" key="2">
    <source>
        <dbReference type="SAM" id="Phobius"/>
    </source>
</evidence>
<evidence type="ECO:0000313" key="4">
    <source>
        <dbReference type="EMBL" id="RGM43279.1"/>
    </source>
</evidence>
<organism evidence="3 9">
    <name type="scientific">Phocaeicola plebeius</name>
    <dbReference type="NCBI Taxonomy" id="310297"/>
    <lineage>
        <taxon>Bacteria</taxon>
        <taxon>Pseudomonadati</taxon>
        <taxon>Bacteroidota</taxon>
        <taxon>Bacteroidia</taxon>
        <taxon>Bacteroidales</taxon>
        <taxon>Bacteroidaceae</taxon>
        <taxon>Phocaeicola</taxon>
    </lineage>
</organism>